<evidence type="ECO:0000256" key="1">
    <source>
        <dbReference type="SAM" id="MobiDB-lite"/>
    </source>
</evidence>
<dbReference type="Proteomes" id="UP000676386">
    <property type="component" value="Unassembled WGS sequence"/>
</dbReference>
<gene>
    <name evidence="2" type="ORF">KE626_32555</name>
</gene>
<name>A0ABS5JAL2_9BACT</name>
<feature type="region of interest" description="Disordered" evidence="1">
    <location>
        <begin position="1"/>
        <end position="64"/>
    </location>
</feature>
<proteinExistence type="predicted"/>
<evidence type="ECO:0000313" key="3">
    <source>
        <dbReference type="Proteomes" id="UP000676386"/>
    </source>
</evidence>
<keyword evidence="3" id="KW-1185">Reference proteome</keyword>
<sequence length="64" mass="7123">MQLFSFHQHTGPKPGVNDDGLIPAMHEREHNTNEGGEFLDDAIRMDDEPATEQENSSNAGSRQD</sequence>
<dbReference type="EMBL" id="JAGTXB010000028">
    <property type="protein sequence ID" value="MBS0032110.1"/>
    <property type="molecule type" value="Genomic_DNA"/>
</dbReference>
<reference evidence="2 3" key="1">
    <citation type="submission" date="2021-04" db="EMBL/GenBank/DDBJ databases">
        <title>Chitinophaga sp. nov., isolated from the rhizosphere soil.</title>
        <authorList>
            <person name="He S."/>
        </authorList>
    </citation>
    <scope>NUCLEOTIDE SEQUENCE [LARGE SCALE GENOMIC DNA]</scope>
    <source>
        <strain evidence="2 3">2R12</strain>
    </source>
</reference>
<dbReference type="RefSeq" id="WP_211977267.1">
    <property type="nucleotide sequence ID" value="NZ_CBFHAM010000041.1"/>
</dbReference>
<evidence type="ECO:0000313" key="2">
    <source>
        <dbReference type="EMBL" id="MBS0032110.1"/>
    </source>
</evidence>
<accession>A0ABS5JAL2</accession>
<feature type="compositionally biased region" description="Polar residues" evidence="1">
    <location>
        <begin position="52"/>
        <end position="64"/>
    </location>
</feature>
<organism evidence="2 3">
    <name type="scientific">Chitinophaga hostae</name>
    <dbReference type="NCBI Taxonomy" id="2831022"/>
    <lineage>
        <taxon>Bacteria</taxon>
        <taxon>Pseudomonadati</taxon>
        <taxon>Bacteroidota</taxon>
        <taxon>Chitinophagia</taxon>
        <taxon>Chitinophagales</taxon>
        <taxon>Chitinophagaceae</taxon>
        <taxon>Chitinophaga</taxon>
    </lineage>
</organism>
<comment type="caution">
    <text evidence="2">The sequence shown here is derived from an EMBL/GenBank/DDBJ whole genome shotgun (WGS) entry which is preliminary data.</text>
</comment>
<protein>
    <submittedName>
        <fullName evidence="2">Uncharacterized protein</fullName>
    </submittedName>
</protein>